<dbReference type="CDD" id="cd02199">
    <property type="entry name" value="YjgF_YER057c_UK114_like_1"/>
    <property type="match status" value="1"/>
</dbReference>
<gene>
    <name evidence="1" type="ORF">Atai01_47360</name>
</gene>
<dbReference type="RefSeq" id="WP_285488216.1">
    <property type="nucleotide sequence ID" value="NZ_BSTI01000010.1"/>
</dbReference>
<organism evidence="1 2">
    <name type="scientific">Amycolatopsis taiwanensis</name>
    <dbReference type="NCBI Taxonomy" id="342230"/>
    <lineage>
        <taxon>Bacteria</taxon>
        <taxon>Bacillati</taxon>
        <taxon>Actinomycetota</taxon>
        <taxon>Actinomycetes</taxon>
        <taxon>Pseudonocardiales</taxon>
        <taxon>Pseudonocardiaceae</taxon>
        <taxon>Amycolatopsis</taxon>
    </lineage>
</organism>
<dbReference type="PANTHER" id="PTHR43760">
    <property type="entry name" value="ENDORIBONUCLEASE-RELATED"/>
    <property type="match status" value="1"/>
</dbReference>
<sequence length="157" mass="15869">MTSTDHVAEVLAGYGLALNPALGVRGDYAPVRVVGTTAWVSGVTGRGPDGPGPAGVVGDTVSLEDARFAARRAAANLLSSLEFHVGLARLAALGHLRGYVRAVPEFDRHPAVIDAASEVLARALGPDAGLHARTALGVASLPGGAAVELDLVAHLRG</sequence>
<dbReference type="InterPro" id="IPR013813">
    <property type="entry name" value="Endoribo_LPSP/chorism_mut-like"/>
</dbReference>
<accession>A0A9W6R5R3</accession>
<name>A0A9W6R5R3_9PSEU</name>
<keyword evidence="2" id="KW-1185">Reference proteome</keyword>
<dbReference type="EMBL" id="BSTI01000010">
    <property type="protein sequence ID" value="GLY68117.1"/>
    <property type="molecule type" value="Genomic_DNA"/>
</dbReference>
<reference evidence="1" key="1">
    <citation type="submission" date="2023-03" db="EMBL/GenBank/DDBJ databases">
        <title>Amycolatopsis taiwanensis NBRC 103393.</title>
        <authorList>
            <person name="Ichikawa N."/>
            <person name="Sato H."/>
            <person name="Tonouchi N."/>
        </authorList>
    </citation>
    <scope>NUCLEOTIDE SEQUENCE</scope>
    <source>
        <strain evidence="1">NBRC 103393</strain>
    </source>
</reference>
<comment type="caution">
    <text evidence="1">The sequence shown here is derived from an EMBL/GenBank/DDBJ whole genome shotgun (WGS) entry which is preliminary data.</text>
</comment>
<evidence type="ECO:0000313" key="1">
    <source>
        <dbReference type="EMBL" id="GLY68117.1"/>
    </source>
</evidence>
<protein>
    <submittedName>
        <fullName evidence="1">Translation initiation inhibitor</fullName>
    </submittedName>
</protein>
<dbReference type="SUPFAM" id="SSF55298">
    <property type="entry name" value="YjgF-like"/>
    <property type="match status" value="1"/>
</dbReference>
<dbReference type="PANTHER" id="PTHR43760:SF1">
    <property type="entry name" value="ENDORIBONUCLEASE L-PSP_CHORISMATE MUTASE-LIKE DOMAIN-CONTAINING PROTEIN"/>
    <property type="match status" value="1"/>
</dbReference>
<dbReference type="AlphaFoldDB" id="A0A9W6R5R3"/>
<proteinExistence type="predicted"/>
<dbReference type="Proteomes" id="UP001165136">
    <property type="component" value="Unassembled WGS sequence"/>
</dbReference>
<dbReference type="InterPro" id="IPR035959">
    <property type="entry name" value="RutC-like_sf"/>
</dbReference>
<evidence type="ECO:0000313" key="2">
    <source>
        <dbReference type="Proteomes" id="UP001165136"/>
    </source>
</evidence>
<dbReference type="Gene3D" id="3.30.1330.40">
    <property type="entry name" value="RutC-like"/>
    <property type="match status" value="1"/>
</dbReference>